<dbReference type="EMBL" id="BNCP01000055">
    <property type="protein sequence ID" value="GIL90288.1"/>
    <property type="molecule type" value="Genomic_DNA"/>
</dbReference>
<dbReference type="GO" id="GO:0003720">
    <property type="term" value="F:telomerase activity"/>
    <property type="evidence" value="ECO:0007669"/>
    <property type="project" value="InterPro"/>
</dbReference>
<keyword evidence="1" id="KW-0779">Telomere</keyword>
<accession>A0A8J4D065</accession>
<dbReference type="GO" id="GO:0042162">
    <property type="term" value="F:telomeric DNA binding"/>
    <property type="evidence" value="ECO:0007669"/>
    <property type="project" value="TreeGrafter"/>
</dbReference>
<feature type="region of interest" description="Disordered" evidence="2">
    <location>
        <begin position="2272"/>
        <end position="2350"/>
    </location>
</feature>
<dbReference type="OrthoDB" id="289721at2759"/>
<comment type="catalytic activity">
    <reaction evidence="1">
        <text>DNA(n) + a 2'-deoxyribonucleoside 5'-triphosphate = DNA(n+1) + diphosphate</text>
        <dbReference type="Rhea" id="RHEA:22508"/>
        <dbReference type="Rhea" id="RHEA-COMP:17339"/>
        <dbReference type="Rhea" id="RHEA-COMP:17340"/>
        <dbReference type="ChEBI" id="CHEBI:33019"/>
        <dbReference type="ChEBI" id="CHEBI:61560"/>
        <dbReference type="ChEBI" id="CHEBI:173112"/>
        <dbReference type="EC" id="2.7.7.49"/>
    </reaction>
</comment>
<feature type="compositionally biased region" description="Low complexity" evidence="2">
    <location>
        <begin position="2188"/>
        <end position="2199"/>
    </location>
</feature>
<comment type="similarity">
    <text evidence="1">Belongs to the reverse transcriptase family. Telomerase subfamily.</text>
</comment>
<feature type="region of interest" description="Disordered" evidence="2">
    <location>
        <begin position="743"/>
        <end position="767"/>
    </location>
</feature>
<feature type="compositionally biased region" description="Pro residues" evidence="2">
    <location>
        <begin position="2338"/>
        <end position="2347"/>
    </location>
</feature>
<keyword evidence="1" id="KW-0479">Metal-binding</keyword>
<dbReference type="InterPro" id="IPR049139">
    <property type="entry name" value="TERT_C"/>
</dbReference>
<feature type="region of interest" description="Disordered" evidence="2">
    <location>
        <begin position="437"/>
        <end position="476"/>
    </location>
</feature>
<feature type="compositionally biased region" description="Pro residues" evidence="2">
    <location>
        <begin position="2275"/>
        <end position="2291"/>
    </location>
</feature>
<feature type="compositionally biased region" description="Basic residues" evidence="2">
    <location>
        <begin position="244"/>
        <end position="265"/>
    </location>
</feature>
<feature type="region of interest" description="Disordered" evidence="2">
    <location>
        <begin position="2188"/>
        <end position="2237"/>
    </location>
</feature>
<dbReference type="GO" id="GO:0007004">
    <property type="term" value="P:telomere maintenance via telomerase"/>
    <property type="evidence" value="ECO:0007669"/>
    <property type="project" value="TreeGrafter"/>
</dbReference>
<proteinExistence type="inferred from homology"/>
<dbReference type="GO" id="GO:0046872">
    <property type="term" value="F:metal ion binding"/>
    <property type="evidence" value="ECO:0007669"/>
    <property type="project" value="UniProtKB-KW"/>
</dbReference>
<dbReference type="GO" id="GO:0000333">
    <property type="term" value="C:telomerase catalytic core complex"/>
    <property type="evidence" value="ECO:0007669"/>
    <property type="project" value="TreeGrafter"/>
</dbReference>
<feature type="region of interest" description="Disordered" evidence="2">
    <location>
        <begin position="1557"/>
        <end position="1587"/>
    </location>
</feature>
<evidence type="ECO:0000256" key="1">
    <source>
        <dbReference type="RuleBase" id="RU365061"/>
    </source>
</evidence>
<keyword evidence="1" id="KW-0158">Chromosome</keyword>
<keyword evidence="1" id="KW-0460">Magnesium</keyword>
<comment type="subcellular location">
    <subcellularLocation>
        <location evidence="1">Nucleus</location>
    </subcellularLocation>
    <subcellularLocation>
        <location evidence="1">Chromosome</location>
        <location evidence="1">Telomere</location>
    </subcellularLocation>
</comment>
<feature type="compositionally biased region" description="Low complexity" evidence="2">
    <location>
        <begin position="274"/>
        <end position="292"/>
    </location>
</feature>
<evidence type="ECO:0000259" key="3">
    <source>
        <dbReference type="Pfam" id="PF21399"/>
    </source>
</evidence>
<evidence type="ECO:0000313" key="4">
    <source>
        <dbReference type="EMBL" id="GIL90288.1"/>
    </source>
</evidence>
<keyword evidence="1" id="KW-0695">RNA-directed DNA polymerase</keyword>
<feature type="region of interest" description="Disordered" evidence="2">
    <location>
        <begin position="931"/>
        <end position="953"/>
    </location>
</feature>
<dbReference type="Pfam" id="PF21399">
    <property type="entry name" value="TERT_C"/>
    <property type="match status" value="1"/>
</dbReference>
<protein>
    <recommendedName>
        <fullName evidence="1">Telomerase reverse transcriptase</fullName>
        <ecNumber evidence="1">2.7.7.49</ecNumber>
    </recommendedName>
    <alternativeName>
        <fullName evidence="1">Telomerase catalytic subunit</fullName>
    </alternativeName>
</protein>
<feature type="compositionally biased region" description="Low complexity" evidence="2">
    <location>
        <begin position="755"/>
        <end position="767"/>
    </location>
</feature>
<sequence>MIAAPGVADDGDQSDAAVMVAEPQAKEPLLLPQAMGTARCVAAVPPPLPPPAHTPAVYIVCADITKAYDSLLQSRLMALVESLVDHPDYLMLRGVEVSPSVGLHGVRSRPSNTAHPGALSYPGYPAWLAANKVDAFNTIFLDKFPQQRPIPRGEVISLLRQAVGNNLMRVGSSWFRQAVGIAQGAVTSTLLCSLYMASLEQQHLLPLLPRPAPTCGGNATVAGTATAVVLPPRPQPQQPELPARRRGRRGGRRPARRQPRQRHVHGQLSEIRHQQQQQEGQLQQQQDQNHPQRLSGALKQAEPIKGDSVAAHAQGLDLPLVATRVLGAGAEHQGTFRTLLPSLLGQPGPPPAVHCLPRRNTSDRVAADATALLVAAVANTPTATPTPTATDHRNCRSDSVGLTALAAAFSVAAATTGSLSVGDGSGGSGQFASMLMGHSEGLRSPPGSGIYGAGPGSGSKSRSVSEPGSGSKSAASLRASAGSGVSFTLLEKVAPLTAVTVALAAASVAEEQYAMSLAAPSAVPLPLTHPHQRLLKQLQRLVGVNALASWLQPSSRQTPKLPLPYPAQQPHQYQHTHTQQAMDIQPGLAACVETPGAPLRSDVEPVGWSAGVNGITIGGEGGAVASSEAGRAAAEAPGVPGSAGRIEESHAIIAERQTPVSKHNRGPASAAHNCGTAVLGPPLSVIPGSRVSVAASAPYGKAGRLGLSQRGALVAVDVGLAAATPLRRCPLVLSQSQQCKLADPNPPLALSQNMPQAQGQGPEQEQQQRWLMPRALREERTQAAVVGVLQVQEGDRRKGLTSNCSKLLPQSTSAPVLAVDSGRWARTGPETSYAKTGGGADSGGNRGKICTQPGTDIPSLDPSSGNSDESVPPSLMAALVLETPLPLQLQLPAPYPPANPESQQPLPPQQYQQQALPNEQMEEQMNQLLGHQQGEQQPRQRQQEPQQPHSKEPWVVSDILPEAPLQLQLPPHSGSNTDTDGTLAGLSLRVSLRLQPGPGNRSMVDSGRPQLHVWPQPQLQGAFVPTPRSQGPPRVHAAGSGDRMAHGTPANSPSSPPSVITITSTTNTSAASGGAAVITISSDCISVDAGSPVVAGGVVTSASPVGTPWHLKLAGGRRDATDEVLPDLHLSMHDSGVSVRPDLRGGGTNGACIGGLGFSRILPVQSSGGIPGGRMGGGTGMSTGGDPENYSAVRVEVIDLRDSPPGAVVDTSVNTDDKLAGAEQLDAGADTMLGGPCLRTSSLPFLARPLPLFEQHEQHRQAAALHQQHQQLREDVMPVTQDLCLSGGPGLESGMGRGLLAPGGATQPLPSPSPPPLAWPPARATHSLIVGPGEGGFHVTPRAPAPANANLATGLAAVNSPEVLGLAEHDTQPLPTVQLAGGIGTAAIEENCTVACGFTAPLGNPPTLQLASLRCGQDVRALVAAPVVVATQSGARDGRVLPTPLALPLTQAMEPPEVSGRTLAIRASPAPAALPSPAGDTQPVLLSAHAVDFGCLQARWQVPRWLPNVATIAALCDGQEAVSQHPDTQPMTAMKLQGSTVIPHAHFGSQALHMEQQLESPAQQELQRCQQQQQPALPSPPSPQAVAHPRCQALLRPPTLAPVPPTQLQSELPTQTTPLPVHQLSVATALPPLHTSRQPHEGPQMYPAGTQPISFAPEQPVSVVSLAHIPIPLLPTQPTASAATDMDMPITRRTPQATTEAEAGAPARRGSDRQPAGDTQTVMLRAAGTGLGGRRDSGAGAIWDLGRAAQGGDSSGSGPGCATASGPNQSSSMCCGYSDEDVWLRVGRATAAAVAGTDGGASVHRAASIAGVLHTPTHTFMHVPARDLPLLSSGAVAVLTNKLATAATGDVPRAAIEDSPSSKGAERLFTRDPPAAAVGLVNAATAGMEAAGEPGDAGLMTTDSTVLGLADMDIDTGNISPVDLMQLGLPAGFIGAVSHTPVPLPAGRGAISGLQVQAGSMPEERSDAADGDAMQLEGCGGSNAMDLDLPPDEKRKGVTAVAAGRDHVAGTRIGGSTDPRAAGAALDAEPVPVRQLRGCRGGRRVQWRRMRQQTRQQQQQQQQQQFRCQDLILRSAADKLPLTAGRNKAVATSAAAMAAEAGDALRQQTAAAVANRDTATVTAAARGDATGNIAADATAGPRGYKGSGSIWRSAGGNSDRPRADSGADGARTAAAGAVATAAMLTAGPGDGRLLQARGRAGLGGSALPPRPQRPTDQQPGLLHQNPSQYYRGGREGLHQVPNSEHAVRVLRDKSQSMHQLQQTPRISQLQLVRPHPQPQPPQQQQPPPPPQQQQLQPQPQPQAQQQQQQQNEQRDRDHMPQHPHAAIDRYQIPRRPSRPPQPNPHAPTHPESLLMRLIDDFFIMTTSRAAAEAVARRLREGFLEDYGCVINPGKTQLANFQLPSTDQPPITATADPRVRFGPQEHQDVAQGSGAGVRGGGAEGETGGDPGTACGLGRGAATAAGGGDRGVHVVQLGGDDDGGGGPGYKGDGACNLWQSRDGRRYVRWCGLLFNVATLEVQADYSRYCGVHIRTTMSVPVDAHPGRQLSAKVCQYLRPKAHALLLDTSINSPNTVRLNIYQAYLLAAIKMHWYLHCLPGNLSRDPRVALSAIQSGICYMVALVRSRTDSEATNRRFGPGCRCNVSSCHVRWLGLVAFRRVLFRKQSRYRVVLACLDKQLAAPSFAALPRQLAEVVSEETNAVFNDVLY</sequence>
<keyword evidence="1" id="KW-0539">Nucleus</keyword>
<name>A0A8J4D065_9CHLO</name>
<feature type="compositionally biased region" description="Low complexity" evidence="2">
    <location>
        <begin position="2292"/>
        <end position="2310"/>
    </location>
</feature>
<dbReference type="PANTHER" id="PTHR12066">
    <property type="entry name" value="TELOMERASE REVERSE TRANSCRIPTASE"/>
    <property type="match status" value="1"/>
</dbReference>
<dbReference type="PANTHER" id="PTHR12066:SF0">
    <property type="entry name" value="TELOMERASE REVERSE TRANSCRIPTASE"/>
    <property type="match status" value="1"/>
</dbReference>
<keyword evidence="1" id="KW-0548">Nucleotidyltransferase</keyword>
<feature type="compositionally biased region" description="Low complexity" evidence="2">
    <location>
        <begin position="931"/>
        <end position="948"/>
    </location>
</feature>
<dbReference type="Gene3D" id="1.10.357.90">
    <property type="match status" value="1"/>
</dbReference>
<comment type="caution">
    <text evidence="4">The sequence shown here is derived from an EMBL/GenBank/DDBJ whole genome shotgun (WGS) entry which is preliminary data.</text>
</comment>
<evidence type="ECO:0000313" key="5">
    <source>
        <dbReference type="Proteomes" id="UP000747110"/>
    </source>
</evidence>
<keyword evidence="1" id="KW-0808">Transferase</keyword>
<feature type="region of interest" description="Disordered" evidence="2">
    <location>
        <begin position="890"/>
        <end position="913"/>
    </location>
</feature>
<feature type="region of interest" description="Disordered" evidence="2">
    <location>
        <begin position="1749"/>
        <end position="1772"/>
    </location>
</feature>
<dbReference type="Proteomes" id="UP000747110">
    <property type="component" value="Unassembled WGS sequence"/>
</dbReference>
<keyword evidence="5" id="KW-1185">Reference proteome</keyword>
<organism evidence="4 5">
    <name type="scientific">Volvox reticuliferus</name>
    <dbReference type="NCBI Taxonomy" id="1737510"/>
    <lineage>
        <taxon>Eukaryota</taxon>
        <taxon>Viridiplantae</taxon>
        <taxon>Chlorophyta</taxon>
        <taxon>core chlorophytes</taxon>
        <taxon>Chlorophyceae</taxon>
        <taxon>CS clade</taxon>
        <taxon>Chlamydomonadales</taxon>
        <taxon>Volvocaceae</taxon>
        <taxon>Volvox</taxon>
    </lineage>
</organism>
<feature type="region of interest" description="Disordered" evidence="2">
    <location>
        <begin position="826"/>
        <end position="872"/>
    </location>
</feature>
<feature type="region of interest" description="Disordered" evidence="2">
    <location>
        <begin position="1693"/>
        <end position="1720"/>
    </location>
</feature>
<feature type="region of interest" description="Disordered" evidence="2">
    <location>
        <begin position="228"/>
        <end position="296"/>
    </location>
</feature>
<feature type="region of interest" description="Disordered" evidence="2">
    <location>
        <begin position="1021"/>
        <end position="1057"/>
    </location>
</feature>
<feature type="region of interest" description="Disordered" evidence="2">
    <location>
        <begin position="2133"/>
        <end position="2170"/>
    </location>
</feature>
<feature type="domain" description="Telomerase reverse transcriptase C-terminal extension" evidence="3">
    <location>
        <begin position="2545"/>
        <end position="2674"/>
    </location>
</feature>
<dbReference type="InterPro" id="IPR003545">
    <property type="entry name" value="Telomerase_RT"/>
</dbReference>
<dbReference type="GO" id="GO:0000781">
    <property type="term" value="C:chromosome, telomeric region"/>
    <property type="evidence" value="ECO:0007669"/>
    <property type="project" value="UniProtKB-SubCell"/>
</dbReference>
<dbReference type="GO" id="GO:0070034">
    <property type="term" value="F:telomerase RNA binding"/>
    <property type="evidence" value="ECO:0007669"/>
    <property type="project" value="TreeGrafter"/>
</dbReference>
<feature type="compositionally biased region" description="Gly residues" evidence="2">
    <location>
        <begin position="2432"/>
        <end position="2451"/>
    </location>
</feature>
<feature type="compositionally biased region" description="Low complexity" evidence="2">
    <location>
        <begin position="900"/>
        <end position="913"/>
    </location>
</feature>
<comment type="function">
    <text evidence="1">Telomerase is a ribonucleoprotein enzyme essential for the replication of chromosome termini in most eukaryotes. It elongates telomeres. It is a reverse transcriptase that adds simple sequence repeats to chromosome ends by copying a template sequence within the RNA component of the enzyme.</text>
</comment>
<dbReference type="EC" id="2.7.7.49" evidence="1"/>
<reference evidence="4" key="1">
    <citation type="journal article" date="2021" name="Proc. Natl. Acad. Sci. U.S.A.">
        <title>Three genomes in the algal genus Volvox reveal the fate of a haploid sex-determining region after a transition to homothallism.</title>
        <authorList>
            <person name="Yamamoto K."/>
            <person name="Hamaji T."/>
            <person name="Kawai-Toyooka H."/>
            <person name="Matsuzaki R."/>
            <person name="Takahashi F."/>
            <person name="Nishimura Y."/>
            <person name="Kawachi M."/>
            <person name="Noguchi H."/>
            <person name="Minakuchi Y."/>
            <person name="Umen J.G."/>
            <person name="Toyoda A."/>
            <person name="Nozaki H."/>
        </authorList>
    </citation>
    <scope>NUCLEOTIDE SEQUENCE</scope>
    <source>
        <strain evidence="4">NIES-3786</strain>
    </source>
</reference>
<gene>
    <name evidence="4" type="ORF">Vretifemale_17931</name>
</gene>
<feature type="region of interest" description="Disordered" evidence="2">
    <location>
        <begin position="1633"/>
        <end position="1654"/>
    </location>
</feature>
<feature type="compositionally biased region" description="Low complexity" evidence="2">
    <location>
        <begin position="1561"/>
        <end position="1576"/>
    </location>
</feature>
<feature type="compositionally biased region" description="Gly residues" evidence="2">
    <location>
        <begin position="836"/>
        <end position="846"/>
    </location>
</feature>
<evidence type="ECO:0000256" key="2">
    <source>
        <dbReference type="SAM" id="MobiDB-lite"/>
    </source>
</evidence>
<feature type="region of interest" description="Disordered" evidence="2">
    <location>
        <begin position="2426"/>
        <end position="2451"/>
    </location>
</feature>